<proteinExistence type="predicted"/>
<dbReference type="Proteomes" id="UP000252519">
    <property type="component" value="Unassembled WGS sequence"/>
</dbReference>
<name>A0A368H2P9_ANCCA</name>
<protein>
    <submittedName>
        <fullName evidence="2">Uncharacterized protein</fullName>
    </submittedName>
</protein>
<dbReference type="OrthoDB" id="5867416at2759"/>
<comment type="caution">
    <text evidence="2">The sequence shown here is derived from an EMBL/GenBank/DDBJ whole genome shotgun (WGS) entry which is preliminary data.</text>
</comment>
<feature type="non-terminal residue" evidence="2">
    <location>
        <position position="1"/>
    </location>
</feature>
<organism evidence="2 3">
    <name type="scientific">Ancylostoma caninum</name>
    <name type="common">Dog hookworm</name>
    <dbReference type="NCBI Taxonomy" id="29170"/>
    <lineage>
        <taxon>Eukaryota</taxon>
        <taxon>Metazoa</taxon>
        <taxon>Ecdysozoa</taxon>
        <taxon>Nematoda</taxon>
        <taxon>Chromadorea</taxon>
        <taxon>Rhabditida</taxon>
        <taxon>Rhabditina</taxon>
        <taxon>Rhabditomorpha</taxon>
        <taxon>Strongyloidea</taxon>
        <taxon>Ancylostomatidae</taxon>
        <taxon>Ancylostomatinae</taxon>
        <taxon>Ancylostoma</taxon>
    </lineage>
</organism>
<keyword evidence="1" id="KW-0472">Membrane</keyword>
<dbReference type="EMBL" id="JOJR01000019">
    <property type="protein sequence ID" value="RCN50856.1"/>
    <property type="molecule type" value="Genomic_DNA"/>
</dbReference>
<keyword evidence="1" id="KW-1133">Transmembrane helix</keyword>
<keyword evidence="1" id="KW-0812">Transmembrane</keyword>
<sequence>PRGPTRPKNRGSPVSQAAVNGLNELCRYLPANALYRNNTVVKKTFYHEFEFKTCSFVITFTAVRCSEEHEHRVMLVFYNHLYYAIEDIAAGTQQATILFEKVSGRKSNVSEPWKESFEYYVALKGTQTSYLASELSMDNGDILVRLQRSSNNYVTVKQVLRNETTWEETIALSEWEHFALFSTNMEICPTSITQVNSEFDIWIPGRKINAEGIKDVVPPDPTTFRDVILAIIFITLYYLFLVDLVLPWYFDTWMPLAEQGFNNDILQ</sequence>
<keyword evidence="3" id="KW-1185">Reference proteome</keyword>
<accession>A0A368H2P9</accession>
<evidence type="ECO:0000256" key="1">
    <source>
        <dbReference type="SAM" id="Phobius"/>
    </source>
</evidence>
<evidence type="ECO:0000313" key="3">
    <source>
        <dbReference type="Proteomes" id="UP000252519"/>
    </source>
</evidence>
<reference evidence="2 3" key="1">
    <citation type="submission" date="2014-10" db="EMBL/GenBank/DDBJ databases">
        <title>Draft genome of the hookworm Ancylostoma caninum.</title>
        <authorList>
            <person name="Mitreva M."/>
        </authorList>
    </citation>
    <scope>NUCLEOTIDE SEQUENCE [LARGE SCALE GENOMIC DNA]</scope>
    <source>
        <strain evidence="2 3">Baltimore</strain>
    </source>
</reference>
<evidence type="ECO:0000313" key="2">
    <source>
        <dbReference type="EMBL" id="RCN50856.1"/>
    </source>
</evidence>
<feature type="transmembrane region" description="Helical" evidence="1">
    <location>
        <begin position="227"/>
        <end position="250"/>
    </location>
</feature>
<dbReference type="AlphaFoldDB" id="A0A368H2P9"/>
<gene>
    <name evidence="2" type="ORF">ANCCAN_03074</name>
</gene>